<organism evidence="1 2">
    <name type="scientific">Persicobacter diffluens</name>
    <dbReference type="NCBI Taxonomy" id="981"/>
    <lineage>
        <taxon>Bacteria</taxon>
        <taxon>Pseudomonadati</taxon>
        <taxon>Bacteroidota</taxon>
        <taxon>Cytophagia</taxon>
        <taxon>Cytophagales</taxon>
        <taxon>Persicobacteraceae</taxon>
        <taxon>Persicobacter</taxon>
    </lineage>
</organism>
<evidence type="ECO:0000313" key="2">
    <source>
        <dbReference type="Proteomes" id="UP001310022"/>
    </source>
</evidence>
<keyword evidence="2" id="KW-1185">Reference proteome</keyword>
<evidence type="ECO:0008006" key="3">
    <source>
        <dbReference type="Google" id="ProtNLM"/>
    </source>
</evidence>
<name>A0AAN4VUJ3_9BACT</name>
<dbReference type="RefSeq" id="WP_338236124.1">
    <property type="nucleotide sequence ID" value="NZ_BQKE01000001.1"/>
</dbReference>
<dbReference type="EMBL" id="BQKE01000001">
    <property type="protein sequence ID" value="GJM60344.1"/>
    <property type="molecule type" value="Genomic_DNA"/>
</dbReference>
<dbReference type="PROSITE" id="PS51257">
    <property type="entry name" value="PROKAR_LIPOPROTEIN"/>
    <property type="match status" value="1"/>
</dbReference>
<dbReference type="AlphaFoldDB" id="A0AAN4VUJ3"/>
<comment type="caution">
    <text evidence="1">The sequence shown here is derived from an EMBL/GenBank/DDBJ whole genome shotgun (WGS) entry which is preliminary data.</text>
</comment>
<gene>
    <name evidence="1" type="ORF">PEDI_08960</name>
</gene>
<accession>A0AAN4VUJ3</accession>
<evidence type="ECO:0000313" key="1">
    <source>
        <dbReference type="EMBL" id="GJM60344.1"/>
    </source>
</evidence>
<proteinExistence type="predicted"/>
<dbReference type="Proteomes" id="UP001310022">
    <property type="component" value="Unassembled WGS sequence"/>
</dbReference>
<reference evidence="1 2" key="1">
    <citation type="submission" date="2021-12" db="EMBL/GenBank/DDBJ databases">
        <title>Genome sequencing of bacteria with rrn-lacking chromosome and rrn-plasmid.</title>
        <authorList>
            <person name="Anda M."/>
            <person name="Iwasaki W."/>
        </authorList>
    </citation>
    <scope>NUCLEOTIDE SEQUENCE [LARGE SCALE GENOMIC DNA]</scope>
    <source>
        <strain evidence="1 2">NBRC 15940</strain>
    </source>
</reference>
<protein>
    <recommendedName>
        <fullName evidence="3">Lipocalin-like domain-containing protein</fullName>
    </recommendedName>
</protein>
<sequence>MKRFYLILLIIPLLYACKDDEDPSPTDPAEGTYELTSVSIFSDGFSQVFEGELLEALIEENEGVFSQMTLEGKEQLVIDGQPVAEKWIRDGETVRIIFGGNQADLVFTWDGANELVWQASEEFEEEAYISQMVFTRINQ</sequence>